<dbReference type="GeneID" id="105034930"/>
<organism evidence="6 7">
    <name type="scientific">Elaeis guineensis var. tenera</name>
    <name type="common">Oil palm</name>
    <dbReference type="NCBI Taxonomy" id="51953"/>
    <lineage>
        <taxon>Eukaryota</taxon>
        <taxon>Viridiplantae</taxon>
        <taxon>Streptophyta</taxon>
        <taxon>Embryophyta</taxon>
        <taxon>Tracheophyta</taxon>
        <taxon>Spermatophyta</taxon>
        <taxon>Magnoliopsida</taxon>
        <taxon>Liliopsida</taxon>
        <taxon>Arecaceae</taxon>
        <taxon>Arecoideae</taxon>
        <taxon>Cocoseae</taxon>
        <taxon>Elaeidinae</taxon>
        <taxon>Elaeis</taxon>
    </lineage>
</organism>
<feature type="domain" description="G-patch" evidence="5">
    <location>
        <begin position="413"/>
        <end position="459"/>
    </location>
</feature>
<keyword evidence="6" id="KW-1185">Reference proteome</keyword>
<keyword evidence="3" id="KW-0539">Nucleus</keyword>
<dbReference type="RefSeq" id="XP_010908571.1">
    <property type="nucleotide sequence ID" value="XM_010910269.3"/>
</dbReference>
<dbReference type="KEGG" id="egu:105034930"/>
<dbReference type="GO" id="GO:0005634">
    <property type="term" value="C:nucleus"/>
    <property type="evidence" value="ECO:0007669"/>
    <property type="project" value="UniProtKB-SubCell"/>
</dbReference>
<dbReference type="PANTHER" id="PTHR13948:SF38">
    <property type="entry name" value="D111_G-PATCH DOMAIN-CONTAINING PROTEIN"/>
    <property type="match status" value="1"/>
</dbReference>
<protein>
    <submittedName>
        <fullName evidence="7 8">Uncharacterized protein LOC105034930 isoform X1</fullName>
    </submittedName>
</protein>
<name>A0A6I9QFF0_ELAGV</name>
<dbReference type="Pfam" id="PF17780">
    <property type="entry name" value="OCRE"/>
    <property type="match status" value="1"/>
</dbReference>
<dbReference type="InterPro" id="IPR041591">
    <property type="entry name" value="OCRE"/>
</dbReference>
<dbReference type="GO" id="GO:0003723">
    <property type="term" value="F:RNA binding"/>
    <property type="evidence" value="ECO:0007669"/>
    <property type="project" value="UniProtKB-KW"/>
</dbReference>
<feature type="region of interest" description="Disordered" evidence="4">
    <location>
        <begin position="126"/>
        <end position="152"/>
    </location>
</feature>
<evidence type="ECO:0000256" key="1">
    <source>
        <dbReference type="ARBA" id="ARBA00004123"/>
    </source>
</evidence>
<dbReference type="RefSeq" id="XP_010908570.1">
    <property type="nucleotide sequence ID" value="XM_010910268.3"/>
</dbReference>
<comment type="subcellular location">
    <subcellularLocation>
        <location evidence="1">Nucleus</location>
    </subcellularLocation>
</comment>
<feature type="compositionally biased region" description="Polar residues" evidence="4">
    <location>
        <begin position="126"/>
        <end position="150"/>
    </location>
</feature>
<evidence type="ECO:0000313" key="7">
    <source>
        <dbReference type="RefSeq" id="XP_010908570.1"/>
    </source>
</evidence>
<proteinExistence type="predicted"/>
<evidence type="ECO:0000256" key="2">
    <source>
        <dbReference type="ARBA" id="ARBA00022884"/>
    </source>
</evidence>
<accession>A0A6I9QFF0</accession>
<reference evidence="7 8" key="1">
    <citation type="submission" date="2025-04" db="UniProtKB">
        <authorList>
            <consortium name="RefSeq"/>
        </authorList>
    </citation>
    <scope>IDENTIFICATION</scope>
</reference>
<dbReference type="SMART" id="SM00443">
    <property type="entry name" value="G_patch"/>
    <property type="match status" value="1"/>
</dbReference>
<evidence type="ECO:0000256" key="4">
    <source>
        <dbReference type="SAM" id="MobiDB-lite"/>
    </source>
</evidence>
<dbReference type="AlphaFoldDB" id="A0A6I9QFF0"/>
<dbReference type="Proteomes" id="UP000504607">
    <property type="component" value="Unplaced"/>
</dbReference>
<dbReference type="OrthoDB" id="4822at2759"/>
<evidence type="ECO:0000313" key="8">
    <source>
        <dbReference type="RefSeq" id="XP_010908571.1"/>
    </source>
</evidence>
<evidence type="ECO:0000313" key="6">
    <source>
        <dbReference type="Proteomes" id="UP000504607"/>
    </source>
</evidence>
<gene>
    <name evidence="7 8" type="primary">LOC105034930</name>
</gene>
<dbReference type="GO" id="GO:0000398">
    <property type="term" value="P:mRNA splicing, via spliceosome"/>
    <property type="evidence" value="ECO:0007669"/>
    <property type="project" value="TreeGrafter"/>
</dbReference>
<feature type="region of interest" description="Disordered" evidence="4">
    <location>
        <begin position="63"/>
        <end position="103"/>
    </location>
</feature>
<evidence type="ECO:0000259" key="5">
    <source>
        <dbReference type="PROSITE" id="PS50174"/>
    </source>
</evidence>
<dbReference type="CDD" id="cd16074">
    <property type="entry name" value="OCRE"/>
    <property type="match status" value="1"/>
</dbReference>
<dbReference type="PROSITE" id="PS50174">
    <property type="entry name" value="G_PATCH"/>
    <property type="match status" value="1"/>
</dbReference>
<dbReference type="PANTHER" id="PTHR13948">
    <property type="entry name" value="RNA-BINDING PROTEIN"/>
    <property type="match status" value="1"/>
</dbReference>
<sequence>MAEEGGARESDCSFEWDEESKLYYHASSGFYHDPGAGWYYSSRDGLYYTYEDGNYVPLSSIKGDESQAVESTSSAPGEGNKDKKLDMPAHATGDESDIPSPPSEWLEETLINLYLSGYSNSDIHADSLSTTSQTNRSQISYEEQSDQPSSGKLPGCYCGITYQQVEGELISEDEQNVFRSSNRLLEGDASWDEENWKAQYGQVATLDDEGIPSFATVDLWDWEIVKEHTKKRHQIAKLIGRLVRRSSKLHPSVPAGGGVLKTAAIRAVHLDLVGVASGKVYRLRTPCPRHLTSVSKYDSSNPTKDWGFPDLYADLQSSMHHSSNPFYGSDTAKAANQDNLSARIDQVPVTVKKHQNLAYRDRAAERRMLHGGFGIGPGQKNVENSKFHELGSPSQPCDAEEAAAEAADISFGTGSYARRILESMGWKHGEALGNTTKGILEPLQAVGNKGYAGLGWNPAQH</sequence>
<keyword evidence="2" id="KW-0694">RNA-binding</keyword>
<evidence type="ECO:0000256" key="3">
    <source>
        <dbReference type="ARBA" id="ARBA00023242"/>
    </source>
</evidence>
<dbReference type="InterPro" id="IPR000467">
    <property type="entry name" value="G_patch_dom"/>
</dbReference>
<dbReference type="Pfam" id="PF01585">
    <property type="entry name" value="G-patch"/>
    <property type="match status" value="1"/>
</dbReference>